<dbReference type="Gene3D" id="1.10.10.2670">
    <property type="entry name" value="E3 ubiquitin-protein ligase"/>
    <property type="match status" value="2"/>
</dbReference>
<feature type="compositionally biased region" description="Polar residues" evidence="1">
    <location>
        <begin position="304"/>
        <end position="334"/>
    </location>
</feature>
<feature type="compositionally biased region" description="Basic and acidic residues" evidence="1">
    <location>
        <begin position="126"/>
        <end position="152"/>
    </location>
</feature>
<feature type="compositionally biased region" description="Polar residues" evidence="1">
    <location>
        <begin position="153"/>
        <end position="166"/>
    </location>
</feature>
<organism evidence="3 4">
    <name type="scientific">Bactrocera dorsalis</name>
    <name type="common">Oriental fruit fly</name>
    <name type="synonym">Dacus dorsalis</name>
    <dbReference type="NCBI Taxonomy" id="27457"/>
    <lineage>
        <taxon>Eukaryota</taxon>
        <taxon>Metazoa</taxon>
        <taxon>Ecdysozoa</taxon>
        <taxon>Arthropoda</taxon>
        <taxon>Hexapoda</taxon>
        <taxon>Insecta</taxon>
        <taxon>Pterygota</taxon>
        <taxon>Neoptera</taxon>
        <taxon>Endopterygota</taxon>
        <taxon>Diptera</taxon>
        <taxon>Brachycera</taxon>
        <taxon>Muscomorpha</taxon>
        <taxon>Tephritoidea</taxon>
        <taxon>Tephritidae</taxon>
        <taxon>Bactrocera</taxon>
        <taxon>Bactrocera</taxon>
    </lineage>
</organism>
<feature type="compositionally biased region" description="Polar residues" evidence="1">
    <location>
        <begin position="33"/>
        <end position="42"/>
    </location>
</feature>
<protein>
    <submittedName>
        <fullName evidence="4">RNA polymerase II elongation factor Ell-like</fullName>
    </submittedName>
</protein>
<keyword evidence="3" id="KW-1185">Reference proteome</keyword>
<feature type="region of interest" description="Disordered" evidence="1">
    <location>
        <begin position="117"/>
        <end position="166"/>
    </location>
</feature>
<feature type="region of interest" description="Disordered" evidence="1">
    <location>
        <begin position="363"/>
        <end position="528"/>
    </location>
</feature>
<feature type="region of interest" description="Disordered" evidence="1">
    <location>
        <begin position="544"/>
        <end position="600"/>
    </location>
</feature>
<name>A0ABM3J1D1_BACDO</name>
<sequence length="600" mass="68510">MASNISSNCYSGHKIDRYSDNRHRSTDEKENTSKSQNSTDVSRCSIRERLIHLLALKPFTKLELTSRLQKEGIRNHERSSINSILMAIAQLRNQMYHLRVHMWYYVNENWPFYTEEEQNQVKRNKPKDPTPSDNSTKEEQNQVKRNKPRDPTPSDNSTVGSSCEVSNSANTSGLSCCHIRERLIHLLALKPFSKVELFSRLRKEGIRDDDRSSIKSILMDIASVRNNVYSLRGHMWENVNENWPFYTEDEQNQVKRNKPQDLSPPHNSNDSSSCGSLSPSSSPPQQIDSLEYEYLPPAKKQRISRVSPNSKHDVASSNRIGNKTDNSTTQFSSHSTKKDSAYQNNLYTYDSDNTNRVLVSSNSSNITINNPTHCNNHWTKNDSKNQEKDISRNNGDQLNLKNDGNSKPESDLPKKNGSLTDSAAPATRKSYTLIDMFGDDTANPTKRTTKDGSHKRKATTSDLQQQTQPQRNLTERLVDLFGDDIATPPKQTANDRPLKRKKETDHNLHQQQPQRNSPEMTESLAEPVAPAPRKEYKLIDLFGDDIATPTKVTTNDREKRHKKESSDQNLRPQSHLSKKSETLTKSKKQRMIELFGEDSD</sequence>
<dbReference type="InterPro" id="IPR019464">
    <property type="entry name" value="ELL_N"/>
</dbReference>
<proteinExistence type="predicted"/>
<dbReference type="InterPro" id="IPR042065">
    <property type="entry name" value="E3_ELL-like"/>
</dbReference>
<dbReference type="GeneID" id="125776177"/>
<evidence type="ECO:0000256" key="1">
    <source>
        <dbReference type="SAM" id="MobiDB-lite"/>
    </source>
</evidence>
<dbReference type="SUPFAM" id="SSF46785">
    <property type="entry name" value="Winged helix' DNA-binding domain"/>
    <property type="match status" value="2"/>
</dbReference>
<feature type="compositionally biased region" description="Basic and acidic residues" evidence="1">
    <location>
        <begin position="379"/>
        <end position="391"/>
    </location>
</feature>
<evidence type="ECO:0000313" key="4">
    <source>
        <dbReference type="RefSeq" id="XP_049303038.1"/>
    </source>
</evidence>
<dbReference type="InterPro" id="IPR036390">
    <property type="entry name" value="WH_DNA-bd_sf"/>
</dbReference>
<evidence type="ECO:0000259" key="2">
    <source>
        <dbReference type="Pfam" id="PF10390"/>
    </source>
</evidence>
<feature type="compositionally biased region" description="Basic and acidic residues" evidence="1">
    <location>
        <begin position="13"/>
        <end position="32"/>
    </location>
</feature>
<feature type="compositionally biased region" description="Polar residues" evidence="1">
    <location>
        <begin position="392"/>
        <end position="403"/>
    </location>
</feature>
<dbReference type="InterPro" id="IPR031176">
    <property type="entry name" value="ELL/occludin"/>
</dbReference>
<reference evidence="4" key="2">
    <citation type="submission" date="2025-08" db="UniProtKB">
        <authorList>
            <consortium name="RefSeq"/>
        </authorList>
    </citation>
    <scope>IDENTIFICATION</scope>
    <source>
        <tissue evidence="4">Adult</tissue>
    </source>
</reference>
<dbReference type="Proteomes" id="UP001652620">
    <property type="component" value="Chromosome 2"/>
</dbReference>
<feature type="region of interest" description="Disordered" evidence="1">
    <location>
        <begin position="299"/>
        <end position="338"/>
    </location>
</feature>
<gene>
    <name evidence="4" type="primary">LOC125776177</name>
</gene>
<dbReference type="Pfam" id="PF10390">
    <property type="entry name" value="ELL"/>
    <property type="match status" value="2"/>
</dbReference>
<dbReference type="PANTHER" id="PTHR23288:SF17">
    <property type="entry name" value="RNA POLYMERASE II ELONGATION FACTOR ELL"/>
    <property type="match status" value="1"/>
</dbReference>
<feature type="region of interest" description="Disordered" evidence="1">
    <location>
        <begin position="13"/>
        <end position="42"/>
    </location>
</feature>
<feature type="domain" description="RNA polymerase II elongation factor ELL N-terminal" evidence="2">
    <location>
        <begin position="151"/>
        <end position="262"/>
    </location>
</feature>
<evidence type="ECO:0000313" key="3">
    <source>
        <dbReference type="Proteomes" id="UP001652620"/>
    </source>
</evidence>
<feature type="compositionally biased region" description="Polar residues" evidence="1">
    <location>
        <begin position="509"/>
        <end position="520"/>
    </location>
</feature>
<reference evidence="3" key="1">
    <citation type="submission" date="2025-05" db="UniProtKB">
        <authorList>
            <consortium name="RefSeq"/>
        </authorList>
    </citation>
    <scope>NUCLEOTIDE SEQUENCE [LARGE SCALE GENOMIC DNA]</scope>
</reference>
<dbReference type="PANTHER" id="PTHR23288">
    <property type="entry name" value="OCCLUDIN AND RNA POLYMERASE II ELONGATION FACTOR ELL"/>
    <property type="match status" value="1"/>
</dbReference>
<accession>A0ABM3J1D1</accession>
<feature type="region of interest" description="Disordered" evidence="1">
    <location>
        <begin position="250"/>
        <end position="287"/>
    </location>
</feature>
<feature type="domain" description="RNA polymerase II elongation factor ELL N-terminal" evidence="2">
    <location>
        <begin position="20"/>
        <end position="127"/>
    </location>
</feature>
<dbReference type="RefSeq" id="XP_049303038.1">
    <property type="nucleotide sequence ID" value="XM_049447081.1"/>
</dbReference>
<feature type="compositionally biased region" description="Polar residues" evidence="1">
    <location>
        <begin position="460"/>
        <end position="472"/>
    </location>
</feature>
<feature type="compositionally biased region" description="Low complexity" evidence="1">
    <location>
        <begin position="268"/>
        <end position="284"/>
    </location>
</feature>
<feature type="compositionally biased region" description="Basic and acidic residues" evidence="1">
    <location>
        <begin position="404"/>
        <end position="414"/>
    </location>
</feature>